<name>A0A955L3S6_9BACT</name>
<dbReference type="Proteomes" id="UP000782843">
    <property type="component" value="Unassembled WGS sequence"/>
</dbReference>
<dbReference type="AlphaFoldDB" id="A0A955L3S6"/>
<evidence type="ECO:0000313" key="1">
    <source>
        <dbReference type="EMBL" id="MCA9382369.1"/>
    </source>
</evidence>
<dbReference type="EMBL" id="JAGQLG010000120">
    <property type="protein sequence ID" value="MCA9382369.1"/>
    <property type="molecule type" value="Genomic_DNA"/>
</dbReference>
<gene>
    <name evidence="1" type="ORF">KC660_03115</name>
</gene>
<proteinExistence type="predicted"/>
<comment type="caution">
    <text evidence="1">The sequence shown here is derived from an EMBL/GenBank/DDBJ whole genome shotgun (WGS) entry which is preliminary data.</text>
</comment>
<reference evidence="1" key="2">
    <citation type="journal article" date="2021" name="Microbiome">
        <title>Successional dynamics and alternative stable states in a saline activated sludge microbial community over 9 years.</title>
        <authorList>
            <person name="Wang Y."/>
            <person name="Ye J."/>
            <person name="Ju F."/>
            <person name="Liu L."/>
            <person name="Boyd J.A."/>
            <person name="Deng Y."/>
            <person name="Parks D.H."/>
            <person name="Jiang X."/>
            <person name="Yin X."/>
            <person name="Woodcroft B.J."/>
            <person name="Tyson G.W."/>
            <person name="Hugenholtz P."/>
            <person name="Polz M.F."/>
            <person name="Zhang T."/>
        </authorList>
    </citation>
    <scope>NUCLEOTIDE SEQUENCE</scope>
    <source>
        <strain evidence="1">HKST-UBA10</strain>
    </source>
</reference>
<sequence>MSNHEKNSKKENFKDIQELGGLTPKYCENCGTVYREGDAKIVHENPVAVVILFHCIHCGNSYLVNVIKPAGVASRIGINTDLTDYEEISKFISKHLQADDVIDIHNLMESLEDDNDSFDKLEDLLKE</sequence>
<evidence type="ECO:0000313" key="2">
    <source>
        <dbReference type="Proteomes" id="UP000782843"/>
    </source>
</evidence>
<protein>
    <submittedName>
        <fullName evidence="1">Uncharacterized protein</fullName>
    </submittedName>
</protein>
<organism evidence="1 2">
    <name type="scientific">Candidatus Dojkabacteria bacterium</name>
    <dbReference type="NCBI Taxonomy" id="2099670"/>
    <lineage>
        <taxon>Bacteria</taxon>
        <taxon>Candidatus Dojkabacteria</taxon>
    </lineage>
</organism>
<reference evidence="1" key="1">
    <citation type="submission" date="2020-04" db="EMBL/GenBank/DDBJ databases">
        <authorList>
            <person name="Zhang T."/>
        </authorList>
    </citation>
    <scope>NUCLEOTIDE SEQUENCE</scope>
    <source>
        <strain evidence="1">HKST-UBA10</strain>
    </source>
</reference>
<accession>A0A955L3S6</accession>